<dbReference type="GO" id="GO:0015528">
    <property type="term" value="F:lactose:proton symporter activity"/>
    <property type="evidence" value="ECO:0007669"/>
    <property type="project" value="TreeGrafter"/>
</dbReference>
<evidence type="ECO:0000256" key="4">
    <source>
        <dbReference type="ARBA" id="ARBA00022519"/>
    </source>
</evidence>
<feature type="transmembrane region" description="Helical" evidence="8">
    <location>
        <begin position="265"/>
        <end position="284"/>
    </location>
</feature>
<dbReference type="InterPro" id="IPR024989">
    <property type="entry name" value="MFS_assoc_dom"/>
</dbReference>
<keyword evidence="6 8" id="KW-1133">Transmembrane helix</keyword>
<feature type="transmembrane region" description="Helical" evidence="8">
    <location>
        <begin position="324"/>
        <end position="347"/>
    </location>
</feature>
<evidence type="ECO:0000313" key="11">
    <source>
        <dbReference type="Proteomes" id="UP000554286"/>
    </source>
</evidence>
<feature type="domain" description="Major facilitator superfamily associated" evidence="9">
    <location>
        <begin position="4"/>
        <end position="350"/>
    </location>
</feature>
<feature type="transmembrane region" description="Helical" evidence="8">
    <location>
        <begin position="290"/>
        <end position="312"/>
    </location>
</feature>
<gene>
    <name evidence="10" type="ORF">GGD89_002506</name>
</gene>
<keyword evidence="3" id="KW-1003">Cell membrane</keyword>
<feature type="transmembrane region" description="Helical" evidence="8">
    <location>
        <begin position="126"/>
        <end position="143"/>
    </location>
</feature>
<dbReference type="InterPro" id="IPR036259">
    <property type="entry name" value="MFS_trans_sf"/>
</dbReference>
<evidence type="ECO:0000259" key="9">
    <source>
        <dbReference type="Pfam" id="PF12832"/>
    </source>
</evidence>
<keyword evidence="5 8" id="KW-0812">Transmembrane</keyword>
<keyword evidence="11" id="KW-1185">Reference proteome</keyword>
<feature type="transmembrane region" description="Helical" evidence="8">
    <location>
        <begin position="149"/>
        <end position="167"/>
    </location>
</feature>
<dbReference type="PANTHER" id="PTHR23522">
    <property type="entry name" value="BLL5896 PROTEIN"/>
    <property type="match status" value="1"/>
</dbReference>
<feature type="transmembrane region" description="Helical" evidence="8">
    <location>
        <begin position="63"/>
        <end position="80"/>
    </location>
</feature>
<sequence length="395" mass="41130">MAILFAAQFTAVGVLLPFWPAWLEGRGLLAVEIGVIMAASQWAKVLVHPVVGSWVDRHHQRRRAIVALAVGSWLGFAALMPLSGFWPLLVLSLPASACMAAMMPLSETVALSVTRTRGADYGRMRLWGSLTFILAAVGAGVALERWPLAVVFPAMLLAALGATVWAASRLPGDDDPPAQAGRRARGPGQGLGRLLGEPRFLLFLGCAGLAQASHAPYYGFSTLHWRAAGLSDTTIGLLWAIGVLVEIGLFAVGARMLARLGAVGLLMSAGLGGVLRWTVLALTVHPAALFAVQGLHGLTFAAAHLGAMHFIAQAVPSGYAVRAQGLYSALSMGAFLGVAMLASGWLYARVEGLAFLLATGLCVASVGLAGVLAVRWRGGPLWDADAPGDAAPARP</sequence>
<accession>A0A7W6WA61</accession>
<evidence type="ECO:0000256" key="3">
    <source>
        <dbReference type="ARBA" id="ARBA00022475"/>
    </source>
</evidence>
<name>A0A7W6WA61_9PROT</name>
<evidence type="ECO:0000256" key="8">
    <source>
        <dbReference type="SAM" id="Phobius"/>
    </source>
</evidence>
<comment type="subcellular location">
    <subcellularLocation>
        <location evidence="1">Cell inner membrane</location>
        <topology evidence="1">Multi-pass membrane protein</topology>
    </subcellularLocation>
</comment>
<keyword evidence="2" id="KW-0813">Transport</keyword>
<feature type="transmembrane region" description="Helical" evidence="8">
    <location>
        <begin position="237"/>
        <end position="258"/>
    </location>
</feature>
<evidence type="ECO:0000313" key="10">
    <source>
        <dbReference type="EMBL" id="MBB4266870.1"/>
    </source>
</evidence>
<evidence type="ECO:0000256" key="1">
    <source>
        <dbReference type="ARBA" id="ARBA00004429"/>
    </source>
</evidence>
<dbReference type="SUPFAM" id="SSF103473">
    <property type="entry name" value="MFS general substrate transporter"/>
    <property type="match status" value="1"/>
</dbReference>
<dbReference type="NCBIfam" id="NF037955">
    <property type="entry name" value="mfs"/>
    <property type="match status" value="1"/>
</dbReference>
<keyword evidence="4" id="KW-0997">Cell inner membrane</keyword>
<dbReference type="Pfam" id="PF12832">
    <property type="entry name" value="MFS_1_like"/>
    <property type="match status" value="1"/>
</dbReference>
<dbReference type="RefSeq" id="WP_184045705.1">
    <property type="nucleotide sequence ID" value="NZ_JACIGK010000018.1"/>
</dbReference>
<dbReference type="InterPro" id="IPR026032">
    <property type="entry name" value="HcaT-like"/>
</dbReference>
<evidence type="ECO:0000256" key="6">
    <source>
        <dbReference type="ARBA" id="ARBA00022989"/>
    </source>
</evidence>
<dbReference type="GO" id="GO:0030395">
    <property type="term" value="F:lactose binding"/>
    <property type="evidence" value="ECO:0007669"/>
    <property type="project" value="TreeGrafter"/>
</dbReference>
<comment type="caution">
    <text evidence="10">The sequence shown here is derived from an EMBL/GenBank/DDBJ whole genome shotgun (WGS) entry which is preliminary data.</text>
</comment>
<proteinExistence type="predicted"/>
<evidence type="ECO:0000256" key="2">
    <source>
        <dbReference type="ARBA" id="ARBA00022448"/>
    </source>
</evidence>
<reference evidence="10 11" key="1">
    <citation type="submission" date="2020-08" db="EMBL/GenBank/DDBJ databases">
        <title>Genome sequencing of Purple Non-Sulfur Bacteria from various extreme environments.</title>
        <authorList>
            <person name="Mayer M."/>
        </authorList>
    </citation>
    <scope>NUCLEOTIDE SEQUENCE [LARGE SCALE GENOMIC DNA]</scope>
    <source>
        <strain evidence="10 11">JA131</strain>
    </source>
</reference>
<dbReference type="PIRSF" id="PIRSF004925">
    <property type="entry name" value="HcaT"/>
    <property type="match status" value="1"/>
</dbReference>
<evidence type="ECO:0000256" key="7">
    <source>
        <dbReference type="ARBA" id="ARBA00023136"/>
    </source>
</evidence>
<feature type="transmembrane region" description="Helical" evidence="8">
    <location>
        <begin position="27"/>
        <end position="51"/>
    </location>
</feature>
<dbReference type="GO" id="GO:0005886">
    <property type="term" value="C:plasma membrane"/>
    <property type="evidence" value="ECO:0007669"/>
    <property type="project" value="UniProtKB-SubCell"/>
</dbReference>
<keyword evidence="7 8" id="KW-0472">Membrane</keyword>
<evidence type="ECO:0000256" key="5">
    <source>
        <dbReference type="ARBA" id="ARBA00022692"/>
    </source>
</evidence>
<dbReference type="PANTHER" id="PTHR23522:SF10">
    <property type="entry name" value="3-PHENYLPROPIONIC ACID TRANSPORTER-RELATED"/>
    <property type="match status" value="1"/>
</dbReference>
<protein>
    <submittedName>
        <fullName evidence="10">PPP family 3-phenylpropionic acid transporter</fullName>
    </submittedName>
</protein>
<dbReference type="Gene3D" id="1.20.1250.20">
    <property type="entry name" value="MFS general substrate transporter like domains"/>
    <property type="match status" value="2"/>
</dbReference>
<organism evidence="10 11">
    <name type="scientific">Roseospira visakhapatnamensis</name>
    <dbReference type="NCBI Taxonomy" id="390880"/>
    <lineage>
        <taxon>Bacteria</taxon>
        <taxon>Pseudomonadati</taxon>
        <taxon>Pseudomonadota</taxon>
        <taxon>Alphaproteobacteria</taxon>
        <taxon>Rhodospirillales</taxon>
        <taxon>Rhodospirillaceae</taxon>
        <taxon>Roseospira</taxon>
    </lineage>
</organism>
<dbReference type="AlphaFoldDB" id="A0A7W6WA61"/>
<dbReference type="EMBL" id="JACIGK010000018">
    <property type="protein sequence ID" value="MBB4266870.1"/>
    <property type="molecule type" value="Genomic_DNA"/>
</dbReference>
<feature type="transmembrane region" description="Helical" evidence="8">
    <location>
        <begin position="353"/>
        <end position="374"/>
    </location>
</feature>
<dbReference type="Proteomes" id="UP000554286">
    <property type="component" value="Unassembled WGS sequence"/>
</dbReference>